<keyword evidence="3" id="KW-1185">Reference proteome</keyword>
<evidence type="ECO:0000256" key="1">
    <source>
        <dbReference type="SAM" id="MobiDB-lite"/>
    </source>
</evidence>
<gene>
    <name evidence="2" type="ORF">AXF42_Ash000381</name>
</gene>
<evidence type="ECO:0000313" key="2">
    <source>
        <dbReference type="EMBL" id="PKA54546.1"/>
    </source>
</evidence>
<proteinExistence type="predicted"/>
<dbReference type="AlphaFoldDB" id="A0A2I0AGC4"/>
<feature type="compositionally biased region" description="Basic and acidic residues" evidence="1">
    <location>
        <begin position="12"/>
        <end position="21"/>
    </location>
</feature>
<dbReference type="EMBL" id="KZ451982">
    <property type="protein sequence ID" value="PKA54546.1"/>
    <property type="molecule type" value="Genomic_DNA"/>
</dbReference>
<accession>A0A2I0AGC4</accession>
<feature type="compositionally biased region" description="Basic and acidic residues" evidence="1">
    <location>
        <begin position="34"/>
        <end position="58"/>
    </location>
</feature>
<reference evidence="2 3" key="1">
    <citation type="journal article" date="2017" name="Nature">
        <title>The Apostasia genome and the evolution of orchids.</title>
        <authorList>
            <person name="Zhang G.Q."/>
            <person name="Liu K.W."/>
            <person name="Li Z."/>
            <person name="Lohaus R."/>
            <person name="Hsiao Y.Y."/>
            <person name="Niu S.C."/>
            <person name="Wang J.Y."/>
            <person name="Lin Y.C."/>
            <person name="Xu Q."/>
            <person name="Chen L.J."/>
            <person name="Yoshida K."/>
            <person name="Fujiwara S."/>
            <person name="Wang Z.W."/>
            <person name="Zhang Y.Q."/>
            <person name="Mitsuda N."/>
            <person name="Wang M."/>
            <person name="Liu G.H."/>
            <person name="Pecoraro L."/>
            <person name="Huang H.X."/>
            <person name="Xiao X.J."/>
            <person name="Lin M."/>
            <person name="Wu X.Y."/>
            <person name="Wu W.L."/>
            <person name="Chen Y.Y."/>
            <person name="Chang S.B."/>
            <person name="Sakamoto S."/>
            <person name="Ohme-Takagi M."/>
            <person name="Yagi M."/>
            <person name="Zeng S.J."/>
            <person name="Shen C.Y."/>
            <person name="Yeh C.M."/>
            <person name="Luo Y.B."/>
            <person name="Tsai W.C."/>
            <person name="Van de Peer Y."/>
            <person name="Liu Z.J."/>
        </authorList>
    </citation>
    <scope>NUCLEOTIDE SEQUENCE [LARGE SCALE GENOMIC DNA]</scope>
    <source>
        <strain evidence="3">cv. Shenzhen</strain>
        <tissue evidence="2">Stem</tissue>
    </source>
</reference>
<feature type="region of interest" description="Disordered" evidence="1">
    <location>
        <begin position="1"/>
        <end position="58"/>
    </location>
</feature>
<sequence length="58" mass="6514">MMSRPGLVNEAARSEAGRVPEAESEEATGAESGRASETREYVKWRRSEMNQRERESNG</sequence>
<name>A0A2I0AGC4_9ASPA</name>
<organism evidence="2 3">
    <name type="scientific">Apostasia shenzhenica</name>
    <dbReference type="NCBI Taxonomy" id="1088818"/>
    <lineage>
        <taxon>Eukaryota</taxon>
        <taxon>Viridiplantae</taxon>
        <taxon>Streptophyta</taxon>
        <taxon>Embryophyta</taxon>
        <taxon>Tracheophyta</taxon>
        <taxon>Spermatophyta</taxon>
        <taxon>Magnoliopsida</taxon>
        <taxon>Liliopsida</taxon>
        <taxon>Asparagales</taxon>
        <taxon>Orchidaceae</taxon>
        <taxon>Apostasioideae</taxon>
        <taxon>Apostasia</taxon>
    </lineage>
</organism>
<dbReference type="Proteomes" id="UP000236161">
    <property type="component" value="Unassembled WGS sequence"/>
</dbReference>
<evidence type="ECO:0000313" key="3">
    <source>
        <dbReference type="Proteomes" id="UP000236161"/>
    </source>
</evidence>
<protein>
    <submittedName>
        <fullName evidence="2">Uncharacterized protein</fullName>
    </submittedName>
</protein>